<reference evidence="2 3" key="1">
    <citation type="submission" date="2019-09" db="EMBL/GenBank/DDBJ databases">
        <authorList>
            <person name="Chandra G."/>
            <person name="Truman W A."/>
        </authorList>
    </citation>
    <scope>NUCLEOTIDE SEQUENCE [LARGE SCALE GENOMIC DNA]</scope>
    <source>
        <strain evidence="2">PS710</strain>
    </source>
</reference>
<dbReference type="RefSeq" id="WP_150764178.1">
    <property type="nucleotide sequence ID" value="NZ_CABVHW010000004.1"/>
</dbReference>
<gene>
    <name evidence="2" type="primary">rutD_2</name>
    <name evidence="2" type="ORF">PS710_01810</name>
</gene>
<dbReference type="EC" id="3.5.1.-" evidence="2"/>
<dbReference type="Pfam" id="PF00561">
    <property type="entry name" value="Abhydrolase_1"/>
    <property type="match status" value="1"/>
</dbReference>
<dbReference type="PANTHER" id="PTHR43433:SF10">
    <property type="entry name" value="AB HYDROLASE-1 DOMAIN-CONTAINING PROTEIN"/>
    <property type="match status" value="1"/>
</dbReference>
<name>A0A5E7BFM0_PSEFL</name>
<dbReference type="GO" id="GO:0016787">
    <property type="term" value="F:hydrolase activity"/>
    <property type="evidence" value="ECO:0007669"/>
    <property type="project" value="UniProtKB-KW"/>
</dbReference>
<dbReference type="InterPro" id="IPR000073">
    <property type="entry name" value="AB_hydrolase_1"/>
</dbReference>
<dbReference type="InterPro" id="IPR029058">
    <property type="entry name" value="AB_hydrolase_fold"/>
</dbReference>
<evidence type="ECO:0000313" key="3">
    <source>
        <dbReference type="Proteomes" id="UP000381093"/>
    </source>
</evidence>
<proteinExistence type="predicted"/>
<dbReference type="EMBL" id="CABVHW010000004">
    <property type="protein sequence ID" value="VVN90090.1"/>
    <property type="molecule type" value="Genomic_DNA"/>
</dbReference>
<dbReference type="InterPro" id="IPR050471">
    <property type="entry name" value="AB_hydrolase"/>
</dbReference>
<evidence type="ECO:0000259" key="1">
    <source>
        <dbReference type="Pfam" id="PF00561"/>
    </source>
</evidence>
<evidence type="ECO:0000313" key="2">
    <source>
        <dbReference type="EMBL" id="VVN90090.1"/>
    </source>
</evidence>
<organism evidence="2 3">
    <name type="scientific">Pseudomonas fluorescens</name>
    <dbReference type="NCBI Taxonomy" id="294"/>
    <lineage>
        <taxon>Bacteria</taxon>
        <taxon>Pseudomonadati</taxon>
        <taxon>Pseudomonadota</taxon>
        <taxon>Gammaproteobacteria</taxon>
        <taxon>Pseudomonadales</taxon>
        <taxon>Pseudomonadaceae</taxon>
        <taxon>Pseudomonas</taxon>
    </lineage>
</organism>
<dbReference type="Gene3D" id="3.40.50.1820">
    <property type="entry name" value="alpha/beta hydrolase"/>
    <property type="match status" value="1"/>
</dbReference>
<dbReference type="Proteomes" id="UP000381093">
    <property type="component" value="Unassembled WGS sequence"/>
</dbReference>
<sequence>MSKQIYALEKGQGHPVVLISGLGGLSSFWQPVADRLGKDYRVVTFDHPGVGQSGIEGPPTIPGIAAALLKILDEKGIEQAHLVGHSTGSLVTQTFALEHPERVSSIVLSSGWARPDKRFQDFFAYRQYVLAQLGGTAYTALTRLVAYPSWWYGEHFAEPGELNFDEPSVVDVDMTQARMDMLLSYTRREELSHLAVPTRVIGAEDDYVIPFHHSQELASLIPGAELIELSGGHFAPVTRTDAYTAVLKQFWESLE</sequence>
<protein>
    <submittedName>
        <fullName evidence="2">Aminoacrylate hydrolase RutD</fullName>
        <ecNumber evidence="2">3.5.1.-</ecNumber>
    </submittedName>
</protein>
<dbReference type="SUPFAM" id="SSF53474">
    <property type="entry name" value="alpha/beta-Hydrolases"/>
    <property type="match status" value="1"/>
</dbReference>
<accession>A0A5E7BFM0</accession>
<keyword evidence="2" id="KW-0378">Hydrolase</keyword>
<feature type="domain" description="AB hydrolase-1" evidence="1">
    <location>
        <begin position="15"/>
        <end position="237"/>
    </location>
</feature>
<dbReference type="PRINTS" id="PR00111">
    <property type="entry name" value="ABHYDROLASE"/>
</dbReference>
<dbReference type="PANTHER" id="PTHR43433">
    <property type="entry name" value="HYDROLASE, ALPHA/BETA FOLD FAMILY PROTEIN"/>
    <property type="match status" value="1"/>
</dbReference>
<dbReference type="AlphaFoldDB" id="A0A5E7BFM0"/>